<proteinExistence type="predicted"/>
<evidence type="ECO:0000313" key="4">
    <source>
        <dbReference type="EMBL" id="MEX3595667.1"/>
    </source>
</evidence>
<feature type="domain" description="DUF6318" evidence="3">
    <location>
        <begin position="91"/>
        <end position="242"/>
    </location>
</feature>
<evidence type="ECO:0000313" key="5">
    <source>
        <dbReference type="Proteomes" id="UP001558481"/>
    </source>
</evidence>
<reference evidence="4 5" key="1">
    <citation type="journal article" date="2024" name="Fungal Genet. Biol.">
        <title>The porcine skin microbiome exhibits broad fungal antagonism.</title>
        <authorList>
            <person name="De La Cruz K.F."/>
            <person name="Townsend E.C."/>
            <person name="Alex Cheong J.Z."/>
            <person name="Salamzade R."/>
            <person name="Liu A."/>
            <person name="Sandstrom S."/>
            <person name="Davila E."/>
            <person name="Huang L."/>
            <person name="Xu K.H."/>
            <person name="Wu S.Y."/>
            <person name="Meudt J.J."/>
            <person name="Shanmuganayagam D."/>
            <person name="Gibson A.L.F."/>
            <person name="Kalan L.R."/>
        </authorList>
    </citation>
    <scope>NUCLEOTIDE SEQUENCE [LARGE SCALE GENOMIC DNA]</scope>
    <source>
        <strain evidence="4 5">LK2625</strain>
    </source>
</reference>
<protein>
    <submittedName>
        <fullName evidence="4">DUF6318 family protein</fullName>
    </submittedName>
</protein>
<accession>A0ABV3V522</accession>
<feature type="chain" id="PRO_5047458722" evidence="2">
    <location>
        <begin position="25"/>
        <end position="248"/>
    </location>
</feature>
<dbReference type="Pfam" id="PF19843">
    <property type="entry name" value="DUF6318"/>
    <property type="match status" value="1"/>
</dbReference>
<keyword evidence="2" id="KW-0732">Signal</keyword>
<sequence length="248" mass="26935">MGDALKRRKLAASLAALALGLTLAGCGNSNDPEPGDTATSTSADGGSSPTVSETGDGSSDSPSSSPDPSASGDWWPEQPETMATGQEFPDDFEPATLEHPARNVPKPVMPEEAKQETEAGAQAFLNYYAYAGWYAYQTGDTSYMREIVAPSCEVCIEEMDLVDEIYSNNDWAVGSDERSRIIPGAFPASVQDFYTIPVETRNCGAKLVSDKKVVREFLPFDEKNRYDVNIDFEENEWVYITASPRGQS</sequence>
<organism evidence="4 5">
    <name type="scientific">Kocuria carniphila</name>
    <dbReference type="NCBI Taxonomy" id="262208"/>
    <lineage>
        <taxon>Bacteria</taxon>
        <taxon>Bacillati</taxon>
        <taxon>Actinomycetota</taxon>
        <taxon>Actinomycetes</taxon>
        <taxon>Micrococcales</taxon>
        <taxon>Micrococcaceae</taxon>
        <taxon>Kocuria</taxon>
    </lineage>
</organism>
<feature type="compositionally biased region" description="Low complexity" evidence="1">
    <location>
        <begin position="35"/>
        <end position="48"/>
    </location>
</feature>
<dbReference type="Proteomes" id="UP001558481">
    <property type="component" value="Unassembled WGS sequence"/>
</dbReference>
<feature type="compositionally biased region" description="Low complexity" evidence="1">
    <location>
        <begin position="55"/>
        <end position="73"/>
    </location>
</feature>
<dbReference type="EMBL" id="JAYWLU010000015">
    <property type="protein sequence ID" value="MEX3595667.1"/>
    <property type="molecule type" value="Genomic_DNA"/>
</dbReference>
<dbReference type="PROSITE" id="PS51257">
    <property type="entry name" value="PROKAR_LIPOPROTEIN"/>
    <property type="match status" value="1"/>
</dbReference>
<gene>
    <name evidence="4" type="ORF">VVR66_13170</name>
</gene>
<feature type="signal peptide" evidence="2">
    <location>
        <begin position="1"/>
        <end position="24"/>
    </location>
</feature>
<comment type="caution">
    <text evidence="4">The sequence shown here is derived from an EMBL/GenBank/DDBJ whole genome shotgun (WGS) entry which is preliminary data.</text>
</comment>
<name>A0ABV3V522_9MICC</name>
<evidence type="ECO:0000259" key="3">
    <source>
        <dbReference type="Pfam" id="PF19843"/>
    </source>
</evidence>
<keyword evidence="5" id="KW-1185">Reference proteome</keyword>
<evidence type="ECO:0000256" key="1">
    <source>
        <dbReference type="SAM" id="MobiDB-lite"/>
    </source>
</evidence>
<evidence type="ECO:0000256" key="2">
    <source>
        <dbReference type="SAM" id="SignalP"/>
    </source>
</evidence>
<dbReference type="RefSeq" id="WP_368629848.1">
    <property type="nucleotide sequence ID" value="NZ_JAYWLU010000015.1"/>
</dbReference>
<dbReference type="InterPro" id="IPR046281">
    <property type="entry name" value="DUF6318"/>
</dbReference>
<feature type="region of interest" description="Disordered" evidence="1">
    <location>
        <begin position="23"/>
        <end position="105"/>
    </location>
</feature>